<proteinExistence type="predicted"/>
<dbReference type="Pfam" id="PF19263">
    <property type="entry name" value="DUF5906"/>
    <property type="match status" value="1"/>
</dbReference>
<dbReference type="PROSITE" id="PS51206">
    <property type="entry name" value="SF3_HELICASE_1"/>
    <property type="match status" value="1"/>
</dbReference>
<dbReference type="InterPro" id="IPR027417">
    <property type="entry name" value="P-loop_NTPase"/>
</dbReference>
<dbReference type="InterPro" id="IPR006500">
    <property type="entry name" value="Helicase_put_C_phage/plasmid"/>
</dbReference>
<dbReference type="InterPro" id="IPR004968">
    <property type="entry name" value="DNA_primase/NTPase_C"/>
</dbReference>
<dbReference type="InterPro" id="IPR014818">
    <property type="entry name" value="Phage/plasmid_primase_P4_C"/>
</dbReference>
<dbReference type="Pfam" id="PF08706">
    <property type="entry name" value="D5_N"/>
    <property type="match status" value="1"/>
</dbReference>
<dbReference type="InterPro" id="IPR045455">
    <property type="entry name" value="NrS-1_pol-like_helicase"/>
</dbReference>
<keyword evidence="1" id="KW-0547">Nucleotide-binding</keyword>
<organism evidence="5 6">
    <name type="scientific">Companilactobacillus nantensis DSM 16982</name>
    <dbReference type="NCBI Taxonomy" id="1423774"/>
    <lineage>
        <taxon>Bacteria</taxon>
        <taxon>Bacillati</taxon>
        <taxon>Bacillota</taxon>
        <taxon>Bacilli</taxon>
        <taxon>Lactobacillales</taxon>
        <taxon>Lactobacillaceae</taxon>
        <taxon>Companilactobacillus</taxon>
    </lineage>
</organism>
<protein>
    <recommendedName>
        <fullName evidence="4">SF3 helicase domain-containing protein</fullName>
    </recommendedName>
</protein>
<keyword evidence="2" id="KW-0067">ATP-binding</keyword>
<keyword evidence="3" id="KW-0175">Coiled coil</keyword>
<dbReference type="InterPro" id="IPR014015">
    <property type="entry name" value="Helicase_SF3_DNA-vir"/>
</dbReference>
<evidence type="ECO:0000313" key="6">
    <source>
        <dbReference type="Proteomes" id="UP000051302"/>
    </source>
</evidence>
<dbReference type="EMBL" id="AZFV01000023">
    <property type="protein sequence ID" value="KRM15391.1"/>
    <property type="molecule type" value="Genomic_DNA"/>
</dbReference>
<dbReference type="STRING" id="1423774.FD31_GL001244"/>
<evidence type="ECO:0000256" key="2">
    <source>
        <dbReference type="ARBA" id="ARBA00022840"/>
    </source>
</evidence>
<dbReference type="Proteomes" id="UP000051302">
    <property type="component" value="Unassembled WGS sequence"/>
</dbReference>
<accession>A0A0R1WCA9</accession>
<name>A0A0R1WCA9_9LACO</name>
<dbReference type="GO" id="GO:0005524">
    <property type="term" value="F:ATP binding"/>
    <property type="evidence" value="ECO:0007669"/>
    <property type="project" value="UniProtKB-KW"/>
</dbReference>
<dbReference type="SMART" id="SM00885">
    <property type="entry name" value="D5_N"/>
    <property type="match status" value="1"/>
</dbReference>
<feature type="coiled-coil region" evidence="3">
    <location>
        <begin position="320"/>
        <end position="348"/>
    </location>
</feature>
<keyword evidence="6" id="KW-1185">Reference proteome</keyword>
<reference evidence="5 6" key="1">
    <citation type="journal article" date="2015" name="Genome Announc.">
        <title>Expanding the biotechnology potential of lactobacilli through comparative genomics of 213 strains and associated genera.</title>
        <authorList>
            <person name="Sun Z."/>
            <person name="Harris H.M."/>
            <person name="McCann A."/>
            <person name="Guo C."/>
            <person name="Argimon S."/>
            <person name="Zhang W."/>
            <person name="Yang X."/>
            <person name="Jeffery I.B."/>
            <person name="Cooney J.C."/>
            <person name="Kagawa T.F."/>
            <person name="Liu W."/>
            <person name="Song Y."/>
            <person name="Salvetti E."/>
            <person name="Wrobel A."/>
            <person name="Rasinkangas P."/>
            <person name="Parkhill J."/>
            <person name="Rea M.C."/>
            <person name="O'Sullivan O."/>
            <person name="Ritari J."/>
            <person name="Douillard F.P."/>
            <person name="Paul Ross R."/>
            <person name="Yang R."/>
            <person name="Briner A.E."/>
            <person name="Felis G.E."/>
            <person name="de Vos W.M."/>
            <person name="Barrangou R."/>
            <person name="Klaenhammer T.R."/>
            <person name="Caufield P.W."/>
            <person name="Cui Y."/>
            <person name="Zhang H."/>
            <person name="O'Toole P.W."/>
        </authorList>
    </citation>
    <scope>NUCLEOTIDE SEQUENCE [LARGE SCALE GENOMIC DNA]</scope>
    <source>
        <strain evidence="5 6">DSM 16982</strain>
    </source>
</reference>
<sequence length="870" mass="100088">MNNNNLTKVSNESLVQFILDYKPQYSNGKDENGNSKFKHLKAKYVISGELKNGATTRTNENLLTRDALILDIDHLTRHDETVMFNNLSSSFKSIEWVAYPSINSNLMWVNRNTGVHENKGYGYRVIFSVDRPFKEDERKSLIANVCKRLGVKDDSNAEQWSQVMGLPVKNIHTKDMNKFIRNNVGQPLKVDDYMIKIAKVNVSSKPTLHTATINDDYAINLLKQWTNRHQKYLMTESNFSNILIGLVGYYQSGDITQNVLTQSMTILAMDNSNWATDNIRKLKAHFNYSANIPSKSFREFFSSGTVDRFKPVKMTARTLINRMKDTRNEWLSEINEQLKNENSNARTRKSLSPSTIAKLIKMYIPMFKTTNGDDALLCIYNFDNGIYETNEFYLAEMVDSLEENYTEKQIDAVRYKLMLRASINELEQSSMLVPVNNGIYDQENNALIPFDPSYRFLSKDATNYNKNAKEPKYSLSDGSYWTPSSLIKDLSCHDAEIENVLYEVIADSINGNFSREQAIFLLGNQNGGLSNNGSNGKGTFQDLIQGIVGDKNTSHLKADDMDKHFMINELIGKTVNIGDDLQSNVYIDNSSNFNSAVTGDVIFTDRKNKSPVSFRFKGTVIQSTNEMPSFKNKTGGTYRRMIIIPFNAHFKPSKDGKKIKGSYIKTKETREWILKKALEMPFFTEYTQPSASKELMSEFKIDNDTVRQFFNEIMSQLPIARIDSHPLYQRYQSWCIDSGYRNPLAKQTFIKQIKGILNERQKKIDSISMQAFADIAKSKNRRNDLINKNLPLIKCDFSYTFVVPIGKYASYVDDKGFSYMSSKQRRVFKFPLRELLIDTLTLYDNLPNKNSPEYDKLNQRLRDYQKRLIK</sequence>
<evidence type="ECO:0000256" key="3">
    <source>
        <dbReference type="SAM" id="Coils"/>
    </source>
</evidence>
<evidence type="ECO:0000256" key="1">
    <source>
        <dbReference type="ARBA" id="ARBA00022741"/>
    </source>
</evidence>
<dbReference type="NCBIfam" id="TIGR01613">
    <property type="entry name" value="primase_Cterm"/>
    <property type="match status" value="1"/>
</dbReference>
<feature type="domain" description="SF3 helicase" evidence="4">
    <location>
        <begin position="496"/>
        <end position="659"/>
    </location>
</feature>
<dbReference type="PATRIC" id="fig|1423774.3.peg.1293"/>
<dbReference type="Gene3D" id="3.40.50.300">
    <property type="entry name" value="P-loop containing nucleotide triphosphate hydrolases"/>
    <property type="match status" value="1"/>
</dbReference>
<dbReference type="Pfam" id="PF03288">
    <property type="entry name" value="Pox_D5"/>
    <property type="match status" value="1"/>
</dbReference>
<evidence type="ECO:0000259" key="4">
    <source>
        <dbReference type="PROSITE" id="PS51206"/>
    </source>
</evidence>
<gene>
    <name evidence="5" type="ORF">FD31_GL001244</name>
</gene>
<comment type="caution">
    <text evidence="5">The sequence shown here is derived from an EMBL/GenBank/DDBJ whole genome shotgun (WGS) entry which is preliminary data.</text>
</comment>
<dbReference type="SUPFAM" id="SSF52540">
    <property type="entry name" value="P-loop containing nucleoside triphosphate hydrolases"/>
    <property type="match status" value="1"/>
</dbReference>
<dbReference type="AlphaFoldDB" id="A0A0R1WCA9"/>
<evidence type="ECO:0000313" key="5">
    <source>
        <dbReference type="EMBL" id="KRM15391.1"/>
    </source>
</evidence>